<name>A0ACB6ZIH4_THEGA</name>
<dbReference type="Proteomes" id="UP000886501">
    <property type="component" value="Unassembled WGS sequence"/>
</dbReference>
<organism evidence="1 2">
    <name type="scientific">Thelephora ganbajun</name>
    <name type="common">Ganba fungus</name>
    <dbReference type="NCBI Taxonomy" id="370292"/>
    <lineage>
        <taxon>Eukaryota</taxon>
        <taxon>Fungi</taxon>
        <taxon>Dikarya</taxon>
        <taxon>Basidiomycota</taxon>
        <taxon>Agaricomycotina</taxon>
        <taxon>Agaricomycetes</taxon>
        <taxon>Thelephorales</taxon>
        <taxon>Thelephoraceae</taxon>
        <taxon>Thelephora</taxon>
    </lineage>
</organism>
<gene>
    <name evidence="1" type="ORF">BDM02DRAFT_3113777</name>
</gene>
<comment type="caution">
    <text evidence="1">The sequence shown here is derived from an EMBL/GenBank/DDBJ whole genome shotgun (WGS) entry which is preliminary data.</text>
</comment>
<protein>
    <submittedName>
        <fullName evidence="1">VAMP-associated protein</fullName>
    </submittedName>
</protein>
<accession>A0ACB6ZIH4</accession>
<evidence type="ECO:0000313" key="1">
    <source>
        <dbReference type="EMBL" id="KAF9649397.1"/>
    </source>
</evidence>
<evidence type="ECO:0000313" key="2">
    <source>
        <dbReference type="Proteomes" id="UP000886501"/>
    </source>
</evidence>
<reference evidence="1" key="2">
    <citation type="journal article" date="2020" name="Nat. Commun.">
        <title>Large-scale genome sequencing of mycorrhizal fungi provides insights into the early evolution of symbiotic traits.</title>
        <authorList>
            <person name="Miyauchi S."/>
            <person name="Kiss E."/>
            <person name="Kuo A."/>
            <person name="Drula E."/>
            <person name="Kohler A."/>
            <person name="Sanchez-Garcia M."/>
            <person name="Morin E."/>
            <person name="Andreopoulos B."/>
            <person name="Barry K.W."/>
            <person name="Bonito G."/>
            <person name="Buee M."/>
            <person name="Carver A."/>
            <person name="Chen C."/>
            <person name="Cichocki N."/>
            <person name="Clum A."/>
            <person name="Culley D."/>
            <person name="Crous P.W."/>
            <person name="Fauchery L."/>
            <person name="Girlanda M."/>
            <person name="Hayes R.D."/>
            <person name="Keri Z."/>
            <person name="LaButti K."/>
            <person name="Lipzen A."/>
            <person name="Lombard V."/>
            <person name="Magnuson J."/>
            <person name="Maillard F."/>
            <person name="Murat C."/>
            <person name="Nolan M."/>
            <person name="Ohm R.A."/>
            <person name="Pangilinan J."/>
            <person name="Pereira M.F."/>
            <person name="Perotto S."/>
            <person name="Peter M."/>
            <person name="Pfister S."/>
            <person name="Riley R."/>
            <person name="Sitrit Y."/>
            <person name="Stielow J.B."/>
            <person name="Szollosi G."/>
            <person name="Zifcakova L."/>
            <person name="Stursova M."/>
            <person name="Spatafora J.W."/>
            <person name="Tedersoo L."/>
            <person name="Vaario L.M."/>
            <person name="Yamada A."/>
            <person name="Yan M."/>
            <person name="Wang P."/>
            <person name="Xu J."/>
            <person name="Bruns T."/>
            <person name="Baldrian P."/>
            <person name="Vilgalys R."/>
            <person name="Dunand C."/>
            <person name="Henrissat B."/>
            <person name="Grigoriev I.V."/>
            <person name="Hibbett D."/>
            <person name="Nagy L.G."/>
            <person name="Martin F.M."/>
        </authorList>
    </citation>
    <scope>NUCLEOTIDE SEQUENCE</scope>
    <source>
        <strain evidence="1">P2</strain>
    </source>
</reference>
<keyword evidence="2" id="KW-1185">Reference proteome</keyword>
<dbReference type="EMBL" id="MU117998">
    <property type="protein sequence ID" value="KAF9649397.1"/>
    <property type="molecule type" value="Genomic_DNA"/>
</dbReference>
<reference evidence="1" key="1">
    <citation type="submission" date="2019-10" db="EMBL/GenBank/DDBJ databases">
        <authorList>
            <consortium name="DOE Joint Genome Institute"/>
            <person name="Kuo A."/>
            <person name="Miyauchi S."/>
            <person name="Kiss E."/>
            <person name="Drula E."/>
            <person name="Kohler A."/>
            <person name="Sanchez-Garcia M."/>
            <person name="Andreopoulos B."/>
            <person name="Barry K.W."/>
            <person name="Bonito G."/>
            <person name="Buee M."/>
            <person name="Carver A."/>
            <person name="Chen C."/>
            <person name="Cichocki N."/>
            <person name="Clum A."/>
            <person name="Culley D."/>
            <person name="Crous P.W."/>
            <person name="Fauchery L."/>
            <person name="Girlanda M."/>
            <person name="Hayes R."/>
            <person name="Keri Z."/>
            <person name="Labutti K."/>
            <person name="Lipzen A."/>
            <person name="Lombard V."/>
            <person name="Magnuson J."/>
            <person name="Maillard F."/>
            <person name="Morin E."/>
            <person name="Murat C."/>
            <person name="Nolan M."/>
            <person name="Ohm R."/>
            <person name="Pangilinan J."/>
            <person name="Pereira M."/>
            <person name="Perotto S."/>
            <person name="Peter M."/>
            <person name="Riley R."/>
            <person name="Sitrit Y."/>
            <person name="Stielow B."/>
            <person name="Szollosi G."/>
            <person name="Zifcakova L."/>
            <person name="Stursova M."/>
            <person name="Spatafora J.W."/>
            <person name="Tedersoo L."/>
            <person name="Vaario L.-M."/>
            <person name="Yamada A."/>
            <person name="Yan M."/>
            <person name="Wang P."/>
            <person name="Xu J."/>
            <person name="Bruns T."/>
            <person name="Baldrian P."/>
            <person name="Vilgalys R."/>
            <person name="Henrissat B."/>
            <person name="Grigoriev I.V."/>
            <person name="Hibbett D."/>
            <person name="Nagy L.G."/>
            <person name="Martin F.M."/>
        </authorList>
    </citation>
    <scope>NUCLEOTIDE SEQUENCE</scope>
    <source>
        <strain evidence="1">P2</strain>
    </source>
</reference>
<proteinExistence type="predicted"/>
<sequence length="301" mass="33353">MSVSLHPSSTLGFPRPLTQTVKRTLTISNNNVQPVAFKVKTTAPKLYCVRPNSGRVEPGQSVEVQVMLQAMKEEPPLAAKCKDKFLIQSTTITPEKETLSLNDIWNTTDGDTHSQKIRVTYLPPEGTNIPEEEEPAPVPPVLPSMINPGEQYHTTHQANGRGAPPIPDFDDTRDHQPFEEPREDVDPVPVVNVAVHHPPPRQPTPPPSQEQDLGEKLAEATAEIARLRALLAAMPEPEAKEELRRESSGLRRRPHRVPSTVTGTETEVSNYVDEPYQPEGVPLQIVIIIALGVFVTTYLFF</sequence>